<dbReference type="GO" id="GO:0071528">
    <property type="term" value="P:tRNA re-export from nucleus"/>
    <property type="evidence" value="ECO:0007669"/>
    <property type="project" value="UniProtKB-UniRule"/>
</dbReference>
<dbReference type="AlphaFoldDB" id="A0A5C5FVS1"/>
<dbReference type="PANTHER" id="PTHR15952">
    <property type="entry name" value="EXPORTIN-T/LOS1"/>
    <property type="match status" value="1"/>
</dbReference>
<evidence type="ECO:0000313" key="13">
    <source>
        <dbReference type="Proteomes" id="UP000311382"/>
    </source>
</evidence>
<accession>A0A5C5FVS1</accession>
<dbReference type="PANTHER" id="PTHR15952:SF11">
    <property type="entry name" value="EXPORTIN-T"/>
    <property type="match status" value="1"/>
</dbReference>
<dbReference type="GO" id="GO:0016363">
    <property type="term" value="C:nuclear matrix"/>
    <property type="evidence" value="ECO:0007669"/>
    <property type="project" value="TreeGrafter"/>
</dbReference>
<dbReference type="SUPFAM" id="SSF48371">
    <property type="entry name" value="ARM repeat"/>
    <property type="match status" value="1"/>
</dbReference>
<evidence type="ECO:0000256" key="7">
    <source>
        <dbReference type="ARBA" id="ARBA00022884"/>
    </source>
</evidence>
<keyword evidence="4 9" id="KW-0813">Transport</keyword>
<keyword evidence="7 9" id="KW-0694">RNA-binding</keyword>
<comment type="function">
    <text evidence="9">tRNA nucleus export receptor which facilitates tRNA translocation across the nuclear pore complex.</text>
</comment>
<name>A0A5C5FVS1_9BASI</name>
<gene>
    <name evidence="12" type="ORF">DMC30DRAFT_365153</name>
</gene>
<evidence type="ECO:0000256" key="5">
    <source>
        <dbReference type="ARBA" id="ARBA00022490"/>
    </source>
</evidence>
<dbReference type="Proteomes" id="UP000311382">
    <property type="component" value="Unassembled WGS sequence"/>
</dbReference>
<sequence length="1111" mass="121294">MDQLPAQISSACAVALSADPAVPQEQRHQAYAYLQSVKEASAETWQACWKLFLDGRDEGQLAGKGSTREARMFAVQVVGEALPSLGPEALAMLETSLLEYFSTEFVAAGAENGVVFLKNAIVHLAAAVFVHAYPHVAPTFFTALLSLLRTYPPSIPVPSTSSSGAAPLNPQTTDLFLRILHEVSLEISDAQLRLNKSTARLHKDTELRDAVRERDAPGIAEAVWGIIAEALEGVEAPDQHPPQGETKAVGLKGKTARDVAEMAVRVAGDYVSWIDINLMVTPSTIGLLLRCVNLASPLAISIRTATADTLIETVSKGMPAGDKLRLFEVLDVGTVLAALIDTGREGGRKEADSDEVELFREKLAKLLNGVGAELCKILDDSASAQDAKVTAHGMATSLLPLLLRFLVDPRDDISIAVYPFATAILSVYKKEKKRAGAGAGMPDPTMTDSKRAFLSELLAGTVGKMAYPDDAEWELALEGDEDEEQLLFAEMRKNLRVIGDGIAWIDPDLYAQGVRSIVAETLDLFEAGGATDGRLTWQRLELALAMLYGFGQAISATGPGAFVLVPVAEVQRAKREQEYRIDYTQFPLSQLGELMLRSCRAKVVTFPHPAVSLQFFEVVVRYHDFFKLCPEFITEILPSFLDEHGLHQPNEPVQARVFYLFSRFIYQAKGIVQSQVSGDLVRSILTGMQDLLVINAQLPDLEPPTEAILTKHASSPSFFDSQLYLFETVGTLISILNQVPDQQVVLLKAVLDPLLADLQASVRPSASSPDDLNAILKAHHLIMAAASVAKGFPDLSARMPTAQGTWVAVFTSATETILASAKVMAGFIVVRDAARFAFNRFVATTGQAVLPLIPTFIDCLVGEITFPELADLLSFLGLLVAKYKTNFVEILDTLLLPVFNRVFHFLQLPIAGTDDTVQHSTLRRAYFNFILSIAGAGLQEVFYSEKNKAHLPSILQSITHYISHDALAPDQRYGFGVLNKLVALWLEPYRAPTAPPVVPAPPPSPVPGFERFLYEEAVKVCFEVPLQPDFDYSDAQSFQVIGEIATFLKALQQKRSTEFVDFMTGQFFPSISCPPEASAQFMTALQEAPDGKQFKKFLGEWLRTSRGPAAR</sequence>
<proteinExistence type="inferred from homology"/>
<comment type="caution">
    <text evidence="12">The sequence shown here is derived from an EMBL/GenBank/DDBJ whole genome shotgun (WGS) entry which is preliminary data.</text>
</comment>
<keyword evidence="5 9" id="KW-0963">Cytoplasm</keyword>
<feature type="domain" description="Exportin-T C-terminal" evidence="11">
    <location>
        <begin position="386"/>
        <end position="1103"/>
    </location>
</feature>
<dbReference type="Gene3D" id="1.25.10.10">
    <property type="entry name" value="Leucine-rich Repeat Variant"/>
    <property type="match status" value="1"/>
</dbReference>
<evidence type="ECO:0000256" key="6">
    <source>
        <dbReference type="ARBA" id="ARBA00022555"/>
    </source>
</evidence>
<dbReference type="GO" id="GO:0005737">
    <property type="term" value="C:cytoplasm"/>
    <property type="evidence" value="ECO:0007669"/>
    <property type="project" value="UniProtKB-SubCell"/>
</dbReference>
<reference evidence="12 13" key="1">
    <citation type="submission" date="2019-03" db="EMBL/GenBank/DDBJ databases">
        <title>Rhodosporidium diobovatum UCD-FST 08-225 genome sequencing, assembly, and annotation.</title>
        <authorList>
            <person name="Fakankun I.U."/>
            <person name="Fristensky B."/>
            <person name="Levin D.B."/>
        </authorList>
    </citation>
    <scope>NUCLEOTIDE SEQUENCE [LARGE SCALE GENOMIC DNA]</scope>
    <source>
        <strain evidence="12 13">UCD-FST 08-225</strain>
    </source>
</reference>
<dbReference type="InterPro" id="IPR013598">
    <property type="entry name" value="Exportin-1/Importin-b-like"/>
</dbReference>
<keyword evidence="6 9" id="KW-0820">tRNA-binding</keyword>
<evidence type="ECO:0000256" key="9">
    <source>
        <dbReference type="RuleBase" id="RU366037"/>
    </source>
</evidence>
<evidence type="ECO:0000256" key="4">
    <source>
        <dbReference type="ARBA" id="ARBA00022448"/>
    </source>
</evidence>
<evidence type="ECO:0000313" key="12">
    <source>
        <dbReference type="EMBL" id="TNY20302.1"/>
    </source>
</evidence>
<evidence type="ECO:0000259" key="10">
    <source>
        <dbReference type="Pfam" id="PF08389"/>
    </source>
</evidence>
<organism evidence="12 13">
    <name type="scientific">Rhodotorula diobovata</name>
    <dbReference type="NCBI Taxonomy" id="5288"/>
    <lineage>
        <taxon>Eukaryota</taxon>
        <taxon>Fungi</taxon>
        <taxon>Dikarya</taxon>
        <taxon>Basidiomycota</taxon>
        <taxon>Pucciniomycotina</taxon>
        <taxon>Microbotryomycetes</taxon>
        <taxon>Sporidiobolales</taxon>
        <taxon>Sporidiobolaceae</taxon>
        <taxon>Rhodotorula</taxon>
    </lineage>
</organism>
<evidence type="ECO:0000256" key="8">
    <source>
        <dbReference type="ARBA" id="ARBA00023242"/>
    </source>
</evidence>
<dbReference type="GO" id="GO:0005643">
    <property type="term" value="C:nuclear pore"/>
    <property type="evidence" value="ECO:0007669"/>
    <property type="project" value="TreeGrafter"/>
</dbReference>
<evidence type="ECO:0000259" key="11">
    <source>
        <dbReference type="Pfam" id="PF19282"/>
    </source>
</evidence>
<dbReference type="Pfam" id="PF08389">
    <property type="entry name" value="Xpo1"/>
    <property type="match status" value="1"/>
</dbReference>
<comment type="similarity">
    <text evidence="2 9">Belongs to the exportin family.</text>
</comment>
<dbReference type="GO" id="GO:0000049">
    <property type="term" value="F:tRNA binding"/>
    <property type="evidence" value="ECO:0007669"/>
    <property type="project" value="UniProtKB-UniRule"/>
</dbReference>
<dbReference type="Pfam" id="PF19282">
    <property type="entry name" value="Exportin-T"/>
    <property type="match status" value="1"/>
</dbReference>
<feature type="domain" description="Exportin-1/Importin-beta-like" evidence="10">
    <location>
        <begin position="116"/>
        <end position="294"/>
    </location>
</feature>
<dbReference type="InterPro" id="IPR016024">
    <property type="entry name" value="ARM-type_fold"/>
</dbReference>
<comment type="subcellular location">
    <subcellularLocation>
        <location evidence="1 9">Cytoplasm</location>
    </subcellularLocation>
    <subcellularLocation>
        <location evidence="9">Nucleus</location>
    </subcellularLocation>
    <text evidence="9">Shuttles between the nucleus and the cytoplasm.</text>
</comment>
<dbReference type="STRING" id="5288.A0A5C5FVS1"/>
<evidence type="ECO:0000256" key="3">
    <source>
        <dbReference type="ARBA" id="ARBA00018928"/>
    </source>
</evidence>
<dbReference type="OrthoDB" id="26399at2759"/>
<dbReference type="InterPro" id="IPR011989">
    <property type="entry name" value="ARM-like"/>
</dbReference>
<dbReference type="GO" id="GO:0031267">
    <property type="term" value="F:small GTPase binding"/>
    <property type="evidence" value="ECO:0007669"/>
    <property type="project" value="InterPro"/>
</dbReference>
<dbReference type="InterPro" id="IPR040017">
    <property type="entry name" value="XPOT"/>
</dbReference>
<dbReference type="InterPro" id="IPR045546">
    <property type="entry name" value="Exportin-T_C"/>
</dbReference>
<evidence type="ECO:0000256" key="1">
    <source>
        <dbReference type="ARBA" id="ARBA00004496"/>
    </source>
</evidence>
<protein>
    <recommendedName>
        <fullName evidence="3 9">Exportin-T</fullName>
    </recommendedName>
    <alternativeName>
        <fullName evidence="9">Exportin(tRNA)</fullName>
    </alternativeName>
    <alternativeName>
        <fullName evidence="9">tRNA exportin</fullName>
    </alternativeName>
</protein>
<dbReference type="EMBL" id="SOZI01000070">
    <property type="protein sequence ID" value="TNY20302.1"/>
    <property type="molecule type" value="Genomic_DNA"/>
</dbReference>
<keyword evidence="13" id="KW-1185">Reference proteome</keyword>
<evidence type="ECO:0000256" key="2">
    <source>
        <dbReference type="ARBA" id="ARBA00009466"/>
    </source>
</evidence>
<keyword evidence="8 9" id="KW-0539">Nucleus</keyword>